<evidence type="ECO:0000313" key="2">
    <source>
        <dbReference type="EMBL" id="CBW25769.1"/>
    </source>
</evidence>
<dbReference type="EMBL" id="FQ312005">
    <property type="protein sequence ID" value="CBW25769.1"/>
    <property type="molecule type" value="Genomic_DNA"/>
</dbReference>
<dbReference type="OrthoDB" id="9786424at2"/>
<dbReference type="RefSeq" id="WP_014243554.1">
    <property type="nucleotide sequence ID" value="NC_016620.1"/>
</dbReference>
<organism evidence="2 3">
    <name type="scientific">Halobacteriovorax marinus (strain ATCC BAA-682 / DSM 15412 / SJ)</name>
    <name type="common">Bacteriovorax marinus</name>
    <dbReference type="NCBI Taxonomy" id="862908"/>
    <lineage>
        <taxon>Bacteria</taxon>
        <taxon>Pseudomonadati</taxon>
        <taxon>Bdellovibrionota</taxon>
        <taxon>Bacteriovoracia</taxon>
        <taxon>Bacteriovoracales</taxon>
        <taxon>Halobacteriovoraceae</taxon>
        <taxon>Halobacteriovorax</taxon>
    </lineage>
</organism>
<evidence type="ECO:0000313" key="3">
    <source>
        <dbReference type="Proteomes" id="UP000008963"/>
    </source>
</evidence>
<dbReference type="PATRIC" id="fig|862908.3.peg.836"/>
<dbReference type="Proteomes" id="UP000008963">
    <property type="component" value="Chromosome"/>
</dbReference>
<keyword evidence="1" id="KW-0812">Transmembrane</keyword>
<sequence>MFLVPFVVAFICLLLFFIYMNYSLVYKRTRYIKKMRGERENWRVLLSKDFSYLSNLTAEQLSLLLDKMAIFYCEKDWREQVSKDQRVLICALACLPLINRNTNFYPSVRSDFEDFSLSDWVKLNKLQFEKEVGKLALKELKGQFVELSLLYLESPRRMKESDPKSFKILNHYYRFSV</sequence>
<keyword evidence="1" id="KW-0472">Membrane</keyword>
<dbReference type="AlphaFoldDB" id="E1WX68"/>
<dbReference type="Gene3D" id="1.10.472.150">
    <property type="entry name" value="Glucose-regulated metallo-peptidase M90, N-terminal domain"/>
    <property type="match status" value="1"/>
</dbReference>
<proteinExistence type="predicted"/>
<keyword evidence="1" id="KW-1133">Transmembrane helix</keyword>
<dbReference type="InterPro" id="IPR042252">
    <property type="entry name" value="MtfA_N"/>
</dbReference>
<feature type="transmembrane region" description="Helical" evidence="1">
    <location>
        <begin position="6"/>
        <end position="26"/>
    </location>
</feature>
<dbReference type="eggNOG" id="COG3228">
    <property type="taxonomic scope" value="Bacteria"/>
</dbReference>
<evidence type="ECO:0000256" key="1">
    <source>
        <dbReference type="SAM" id="Phobius"/>
    </source>
</evidence>
<accession>E1WX68</accession>
<dbReference type="InterPro" id="IPR010384">
    <property type="entry name" value="MtfA_fam"/>
</dbReference>
<name>E1WX68_HALMS</name>
<dbReference type="Pfam" id="PF06167">
    <property type="entry name" value="Peptidase_M90"/>
    <property type="match status" value="1"/>
</dbReference>
<dbReference type="STRING" id="862908.BMS_0878"/>
<keyword evidence="3" id="KW-1185">Reference proteome</keyword>
<reference evidence="3" key="1">
    <citation type="journal article" date="2013" name="ISME J.">
        <title>A small predatory core genome in the divergent marine Bacteriovorax marinus SJ and the terrestrial Bdellovibrio bacteriovorus.</title>
        <authorList>
            <person name="Crossman L.C."/>
            <person name="Chen H."/>
            <person name="Cerdeno-Tarraga A.M."/>
            <person name="Brooks K."/>
            <person name="Quail M.A."/>
            <person name="Pineiro S.A."/>
            <person name="Hobley L."/>
            <person name="Sockett R.E."/>
            <person name="Bentley S.D."/>
            <person name="Parkhill J."/>
            <person name="Williams H.N."/>
            <person name="Stine O.C."/>
        </authorList>
    </citation>
    <scope>NUCLEOTIDE SEQUENCE [LARGE SCALE GENOMIC DNA]</scope>
    <source>
        <strain evidence="3">ATCC BAA-682 / DSM 15412 / SJ</strain>
    </source>
</reference>
<dbReference type="KEGG" id="bmx:BMS_0878"/>
<gene>
    <name evidence="2" type="ordered locus">BMS_0878</name>
</gene>
<protein>
    <submittedName>
        <fullName evidence="2">Membrane protein</fullName>
    </submittedName>
</protein>
<dbReference type="HOGENOM" id="CLU_1515879_0_0_7"/>